<gene>
    <name evidence="2" type="ORF">SAMN05421743_109111</name>
</gene>
<proteinExistence type="predicted"/>
<dbReference type="EMBL" id="FNQR01000009">
    <property type="protein sequence ID" value="SEA85291.1"/>
    <property type="molecule type" value="Genomic_DNA"/>
</dbReference>
<dbReference type="STRING" id="571932.SAMN05421743_109111"/>
<feature type="transmembrane region" description="Helical" evidence="1">
    <location>
        <begin position="86"/>
        <end position="106"/>
    </location>
</feature>
<name>A0A1H4EJR7_9BACI</name>
<sequence length="195" mass="22038">MIEQGFGRIFVGFLLVFIEIHILALDILADPVGYLLIASGIITLHEHTGRYEKLHKLAYGLALLTIPTVFIQNTNDPYGMDYVLVYTGYTLLLGLIKIILVYHLLTGMAESARKYGWPDGERRAKKVLNLYLPIALLGAIAQTFMINSYNEWTPIFIIITVILHLIAEIALLILLFSYRNHFPPDLPDELTESHG</sequence>
<keyword evidence="1" id="KW-0812">Transmembrane</keyword>
<feature type="transmembrane region" description="Helical" evidence="1">
    <location>
        <begin position="152"/>
        <end position="176"/>
    </location>
</feature>
<accession>A0A1H4EJR7</accession>
<evidence type="ECO:0000313" key="3">
    <source>
        <dbReference type="Proteomes" id="UP000198584"/>
    </source>
</evidence>
<dbReference type="OrthoDB" id="2596219at2"/>
<keyword evidence="1" id="KW-0472">Membrane</keyword>
<keyword evidence="1" id="KW-1133">Transmembrane helix</keyword>
<feature type="transmembrane region" description="Helical" evidence="1">
    <location>
        <begin position="57"/>
        <end position="74"/>
    </location>
</feature>
<evidence type="ECO:0000256" key="1">
    <source>
        <dbReference type="SAM" id="Phobius"/>
    </source>
</evidence>
<feature type="transmembrane region" description="Helical" evidence="1">
    <location>
        <begin position="127"/>
        <end position="146"/>
    </location>
</feature>
<keyword evidence="3" id="KW-1185">Reference proteome</keyword>
<dbReference type="RefSeq" id="WP_093045239.1">
    <property type="nucleotide sequence ID" value="NZ_FNQR01000009.1"/>
</dbReference>
<evidence type="ECO:0000313" key="2">
    <source>
        <dbReference type="EMBL" id="SEA85291.1"/>
    </source>
</evidence>
<dbReference type="AlphaFoldDB" id="A0A1H4EJR7"/>
<feature type="transmembrane region" description="Helical" evidence="1">
    <location>
        <begin position="6"/>
        <end position="37"/>
    </location>
</feature>
<organism evidence="2 3">
    <name type="scientific">Thalassobacillus cyri</name>
    <dbReference type="NCBI Taxonomy" id="571932"/>
    <lineage>
        <taxon>Bacteria</taxon>
        <taxon>Bacillati</taxon>
        <taxon>Bacillota</taxon>
        <taxon>Bacilli</taxon>
        <taxon>Bacillales</taxon>
        <taxon>Bacillaceae</taxon>
        <taxon>Thalassobacillus</taxon>
    </lineage>
</organism>
<reference evidence="3" key="1">
    <citation type="submission" date="2016-10" db="EMBL/GenBank/DDBJ databases">
        <authorList>
            <person name="Varghese N."/>
            <person name="Submissions S."/>
        </authorList>
    </citation>
    <scope>NUCLEOTIDE SEQUENCE [LARGE SCALE GENOMIC DNA]</scope>
    <source>
        <strain evidence="3">CCM7597</strain>
    </source>
</reference>
<protein>
    <submittedName>
        <fullName evidence="2">Uncharacterized protein</fullName>
    </submittedName>
</protein>
<dbReference type="Proteomes" id="UP000198584">
    <property type="component" value="Unassembled WGS sequence"/>
</dbReference>